<feature type="transmembrane region" description="Helical" evidence="1">
    <location>
        <begin position="44"/>
        <end position="67"/>
    </location>
</feature>
<evidence type="ECO:0000313" key="2">
    <source>
        <dbReference type="EMBL" id="ANG66606.1"/>
    </source>
</evidence>
<feature type="transmembrane region" description="Helical" evidence="1">
    <location>
        <begin position="73"/>
        <end position="94"/>
    </location>
</feature>
<evidence type="ECO:0000256" key="1">
    <source>
        <dbReference type="SAM" id="Phobius"/>
    </source>
</evidence>
<protein>
    <submittedName>
        <fullName evidence="2">Uncharacterized protein</fullName>
    </submittedName>
</protein>
<dbReference type="AlphaFoldDB" id="A0A173E0D1"/>
<evidence type="ECO:0000313" key="3">
    <source>
        <dbReference type="Proteomes" id="UP000019147"/>
    </source>
</evidence>
<keyword evidence="1" id="KW-1133">Transmembrane helix</keyword>
<dbReference type="Proteomes" id="UP000019147">
    <property type="component" value="Chromosome"/>
</dbReference>
<keyword evidence="1" id="KW-0472">Membrane</keyword>
<name>A0A173E0D1_9CHLA</name>
<sequence>MYTNISQNTALFPRREDMKLRFNHLLLERDGLKVVSTRRQIAELVTAVLGVICFLVSVVAIFCWLPLSCGGWLLPTITVLGAAFLTFSCTSAYFRQEELVLDRRWRSYSLRCTELIADLQYLLQKKHK</sequence>
<reference evidence="2 3" key="1">
    <citation type="journal article" date="2014" name="Syst. Appl. Microbiol.">
        <title>Evidence for the existence of two new members of the family Chlamydiaceae and proposal of Chlamydia avium sp. nov. and Chlamydia gallinacea sp. nov.</title>
        <authorList>
            <person name="Sachse K."/>
            <person name="Laroucau K."/>
            <person name="Riege K."/>
            <person name="Wehner S."/>
            <person name="Dilcher M."/>
            <person name="Creasy H.H."/>
            <person name="Weidmann M."/>
            <person name="Myers G."/>
            <person name="Vorimore F."/>
            <person name="Vicari N."/>
            <person name="Magnino S."/>
            <person name="Liebler-Tenorio E."/>
            <person name="Ruettger A."/>
            <person name="Bavoil P.M."/>
            <person name="Hufert F.T."/>
            <person name="Rossello-Mora R."/>
            <person name="Marz M."/>
        </authorList>
    </citation>
    <scope>NUCLEOTIDE SEQUENCE [LARGE SCALE GENOMIC DNA]</scope>
    <source>
        <strain evidence="2 3">08-1274/3</strain>
    </source>
</reference>
<accession>A0A173E0D1</accession>
<dbReference type="KEGG" id="cgz:M787_004725"/>
<organism evidence="2 3">
    <name type="scientific">Chlamydia gallinacea 08-1274/3</name>
    <dbReference type="NCBI Taxonomy" id="1143323"/>
    <lineage>
        <taxon>Bacteria</taxon>
        <taxon>Pseudomonadati</taxon>
        <taxon>Chlamydiota</taxon>
        <taxon>Chlamydiia</taxon>
        <taxon>Chlamydiales</taxon>
        <taxon>Chlamydiaceae</taxon>
        <taxon>Chlamydia/Chlamydophila group</taxon>
        <taxon>Chlamydia</taxon>
    </lineage>
</organism>
<dbReference type="EMBL" id="CP015840">
    <property type="protein sequence ID" value="ANG66606.1"/>
    <property type="molecule type" value="Genomic_DNA"/>
</dbReference>
<gene>
    <name evidence="2" type="ORF">M787_004725</name>
</gene>
<proteinExistence type="predicted"/>
<keyword evidence="1" id="KW-0812">Transmembrane</keyword>
<dbReference type="STRING" id="1143323.M787_004725"/>